<dbReference type="InterPro" id="IPR003103">
    <property type="entry name" value="BAG_domain"/>
</dbReference>
<dbReference type="GO" id="GO:0051087">
    <property type="term" value="F:protein-folding chaperone binding"/>
    <property type="evidence" value="ECO:0007669"/>
    <property type="project" value="InterPro"/>
</dbReference>
<feature type="region of interest" description="Disordered" evidence="1">
    <location>
        <begin position="65"/>
        <end position="100"/>
    </location>
</feature>
<sequence>MDQLINHPLKTQLKEQLINIEKFLKPYLPDQLLDLLSEEESRNKILIGVSIISAMFLFSKVFGSSNKKSGNSSTGKTKKTNNKKSKSKKNKNNGGFEVNGGNITTAKVEVIDPVTRSNLEIESVLNKLNTEFVPSIESFFKEIETRLEEINKKSNGDNSSVSSKGKKSKGKKSKKQQQQQQQQQQQPQQQNETSTPGSTSYKDDLNYRYLYFNENLLKLLMRLDSVEAHGNDELRQKRKEAIRKIQNYHSSIDEVKPKIDIIEKANAN</sequence>
<dbReference type="Pfam" id="PF02179">
    <property type="entry name" value="BAG"/>
    <property type="match status" value="1"/>
</dbReference>
<feature type="compositionally biased region" description="Low complexity" evidence="1">
    <location>
        <begin position="176"/>
        <end position="190"/>
    </location>
</feature>
<dbReference type="EMBL" id="BSXN01000363">
    <property type="protein sequence ID" value="GME68251.1"/>
    <property type="molecule type" value="Genomic_DNA"/>
</dbReference>
<feature type="compositionally biased region" description="Basic residues" evidence="1">
    <location>
        <begin position="164"/>
        <end position="175"/>
    </location>
</feature>
<comment type="caution">
    <text evidence="3">The sequence shown here is derived from an EMBL/GenBank/DDBJ whole genome shotgun (WGS) entry which is preliminary data.</text>
</comment>
<dbReference type="SMART" id="SM00264">
    <property type="entry name" value="BAG"/>
    <property type="match status" value="1"/>
</dbReference>
<feature type="region of interest" description="Disordered" evidence="1">
    <location>
        <begin position="151"/>
        <end position="201"/>
    </location>
</feature>
<feature type="compositionally biased region" description="Basic residues" evidence="1">
    <location>
        <begin position="76"/>
        <end position="91"/>
    </location>
</feature>
<dbReference type="Gene3D" id="1.20.58.120">
    <property type="entry name" value="BAG domain"/>
    <property type="match status" value="1"/>
</dbReference>
<dbReference type="PROSITE" id="PS51035">
    <property type="entry name" value="BAG"/>
    <property type="match status" value="1"/>
</dbReference>
<keyword evidence="4" id="KW-1185">Reference proteome</keyword>
<evidence type="ECO:0000313" key="3">
    <source>
        <dbReference type="EMBL" id="GME68251.1"/>
    </source>
</evidence>
<reference evidence="3" key="1">
    <citation type="submission" date="2023-04" db="EMBL/GenBank/DDBJ databases">
        <title>Candida boidinii NBRC 10035.</title>
        <authorList>
            <person name="Ichikawa N."/>
            <person name="Sato H."/>
            <person name="Tonouchi N."/>
        </authorList>
    </citation>
    <scope>NUCLEOTIDE SEQUENCE</scope>
    <source>
        <strain evidence="3">NBRC 10035</strain>
    </source>
</reference>
<accession>A0A9W6WEM4</accession>
<evidence type="ECO:0000256" key="1">
    <source>
        <dbReference type="SAM" id="MobiDB-lite"/>
    </source>
</evidence>
<feature type="domain" description="BAG" evidence="2">
    <location>
        <begin position="204"/>
        <end position="256"/>
    </location>
</feature>
<evidence type="ECO:0000259" key="2">
    <source>
        <dbReference type="PROSITE" id="PS51035"/>
    </source>
</evidence>
<dbReference type="AlphaFoldDB" id="A0A9W6WEM4"/>
<feature type="compositionally biased region" description="Low complexity" evidence="1">
    <location>
        <begin position="65"/>
        <end position="75"/>
    </location>
</feature>
<protein>
    <submittedName>
        <fullName evidence="3">Unnamed protein product</fullName>
    </submittedName>
</protein>
<evidence type="ECO:0000313" key="4">
    <source>
        <dbReference type="Proteomes" id="UP001165120"/>
    </source>
</evidence>
<name>A0A9W6WEM4_CANBO</name>
<proteinExistence type="predicted"/>
<feature type="compositionally biased region" description="Polar residues" evidence="1">
    <location>
        <begin position="191"/>
        <end position="200"/>
    </location>
</feature>
<dbReference type="Proteomes" id="UP001165120">
    <property type="component" value="Unassembled WGS sequence"/>
</dbReference>
<organism evidence="3 4">
    <name type="scientific">Candida boidinii</name>
    <name type="common">Yeast</name>
    <dbReference type="NCBI Taxonomy" id="5477"/>
    <lineage>
        <taxon>Eukaryota</taxon>
        <taxon>Fungi</taxon>
        <taxon>Dikarya</taxon>
        <taxon>Ascomycota</taxon>
        <taxon>Saccharomycotina</taxon>
        <taxon>Pichiomycetes</taxon>
        <taxon>Pichiales</taxon>
        <taxon>Pichiaceae</taxon>
        <taxon>Ogataea</taxon>
        <taxon>Ogataea/Candida clade</taxon>
    </lineage>
</organism>
<dbReference type="SUPFAM" id="SSF63491">
    <property type="entry name" value="BAG domain"/>
    <property type="match status" value="1"/>
</dbReference>
<gene>
    <name evidence="3" type="ORF">Cboi02_000151300</name>
</gene>
<dbReference type="InterPro" id="IPR036533">
    <property type="entry name" value="BAG_dom_sf"/>
</dbReference>